<comment type="caution">
    <text evidence="8">The sequence shown here is derived from an EMBL/GenBank/DDBJ whole genome shotgun (WGS) entry which is preliminary data.</text>
</comment>
<dbReference type="Pfam" id="PF17390">
    <property type="entry name" value="Bac_rhamnosid_C"/>
    <property type="match status" value="1"/>
</dbReference>
<dbReference type="InterPro" id="IPR013783">
    <property type="entry name" value="Ig-like_fold"/>
</dbReference>
<dbReference type="EMBL" id="JAPQKT010000002">
    <property type="protein sequence ID" value="KAJ5240843.1"/>
    <property type="molecule type" value="Genomic_DNA"/>
</dbReference>
<dbReference type="OrthoDB" id="10036721at2759"/>
<evidence type="ECO:0000256" key="2">
    <source>
        <dbReference type="ARBA" id="ARBA00012652"/>
    </source>
</evidence>
<reference evidence="8" key="2">
    <citation type="journal article" date="2023" name="IMA Fungus">
        <title>Comparative genomic study of the Penicillium genus elucidates a diverse pangenome and 15 lateral gene transfer events.</title>
        <authorList>
            <person name="Petersen C."/>
            <person name="Sorensen T."/>
            <person name="Nielsen M.R."/>
            <person name="Sondergaard T.E."/>
            <person name="Sorensen J.L."/>
            <person name="Fitzpatrick D.A."/>
            <person name="Frisvad J.C."/>
            <person name="Nielsen K.L."/>
        </authorList>
    </citation>
    <scope>NUCLEOTIDE SEQUENCE</scope>
    <source>
        <strain evidence="8">IBT 23319</strain>
    </source>
</reference>
<feature type="domain" description="Alpha-L-rhamnosidase six-hairpin glycosidase" evidence="6">
    <location>
        <begin position="482"/>
        <end position="821"/>
    </location>
</feature>
<dbReference type="RefSeq" id="XP_056503848.1">
    <property type="nucleotide sequence ID" value="XM_056641354.1"/>
</dbReference>
<evidence type="ECO:0000313" key="8">
    <source>
        <dbReference type="EMBL" id="KAJ5240843.1"/>
    </source>
</evidence>
<evidence type="ECO:0000313" key="9">
    <source>
        <dbReference type="Proteomes" id="UP001147733"/>
    </source>
</evidence>
<comment type="catalytic activity">
    <reaction evidence="1">
        <text>Hydrolysis of terminal non-reducing alpha-L-rhamnose residues in alpha-L-rhamnosides.</text>
        <dbReference type="EC" id="3.2.1.40"/>
    </reaction>
</comment>
<dbReference type="Gene3D" id="2.60.120.260">
    <property type="entry name" value="Galactose-binding domain-like"/>
    <property type="match status" value="2"/>
</dbReference>
<dbReference type="Pfam" id="PF25788">
    <property type="entry name" value="Ig_Rha78A_N"/>
    <property type="match status" value="1"/>
</dbReference>
<proteinExistence type="predicted"/>
<protein>
    <recommendedName>
        <fullName evidence="2">alpha-L-rhamnosidase</fullName>
        <ecNumber evidence="2">3.2.1.40</ecNumber>
    </recommendedName>
</protein>
<feature type="domain" description="Bacterial alpha-L-rhamnosidase N-terminal" evidence="5">
    <location>
        <begin position="179"/>
        <end position="357"/>
    </location>
</feature>
<dbReference type="Pfam" id="PF08531">
    <property type="entry name" value="Bac_rhamnosid_N"/>
    <property type="match status" value="1"/>
</dbReference>
<keyword evidence="9" id="KW-1185">Reference proteome</keyword>
<dbReference type="GO" id="GO:0005975">
    <property type="term" value="P:carbohydrate metabolic process"/>
    <property type="evidence" value="ECO:0007669"/>
    <property type="project" value="InterPro"/>
</dbReference>
<feature type="domain" description="Alpha-L-rhamnosidase concanavalin-like" evidence="4">
    <location>
        <begin position="369"/>
        <end position="458"/>
    </location>
</feature>
<dbReference type="InterPro" id="IPR012341">
    <property type="entry name" value="6hp_glycosidase-like_sf"/>
</dbReference>
<keyword evidence="3" id="KW-0378">Hydrolase</keyword>
<dbReference type="Gene3D" id="2.60.40.10">
    <property type="entry name" value="Immunoglobulins"/>
    <property type="match status" value="1"/>
</dbReference>
<organism evidence="8 9">
    <name type="scientific">Penicillium citrinum</name>
    <dbReference type="NCBI Taxonomy" id="5077"/>
    <lineage>
        <taxon>Eukaryota</taxon>
        <taxon>Fungi</taxon>
        <taxon>Dikarya</taxon>
        <taxon>Ascomycota</taxon>
        <taxon>Pezizomycotina</taxon>
        <taxon>Eurotiomycetes</taxon>
        <taxon>Eurotiomycetidae</taxon>
        <taxon>Eurotiales</taxon>
        <taxon>Aspergillaceae</taxon>
        <taxon>Penicillium</taxon>
    </lineage>
</organism>
<name>A0A9W9PAE2_PENCI</name>
<evidence type="ECO:0000259" key="4">
    <source>
        <dbReference type="Pfam" id="PF05592"/>
    </source>
</evidence>
<dbReference type="InterPro" id="IPR008928">
    <property type="entry name" value="6-hairpin_glycosidase_sf"/>
</dbReference>
<dbReference type="PANTHER" id="PTHR33307:SF11">
    <property type="entry name" value="ALPHA-L-RHAMNOSIDASE"/>
    <property type="match status" value="1"/>
</dbReference>
<evidence type="ECO:0000256" key="1">
    <source>
        <dbReference type="ARBA" id="ARBA00001445"/>
    </source>
</evidence>
<dbReference type="InterPro" id="IPR008902">
    <property type="entry name" value="Rhamnosid_concanavalin"/>
</dbReference>
<dbReference type="GO" id="GO:0030596">
    <property type="term" value="F:alpha-L-rhamnosidase activity"/>
    <property type="evidence" value="ECO:0007669"/>
    <property type="project" value="UniProtKB-EC"/>
</dbReference>
<sequence length="922" mass="105406">MSMESSALVFSRCGIHGFHEVLGIDSDEIRFYWAINSTKKDTTQAAYRITLTKNLKFFGSSEDEESDLDWDSGRVESNEQRNIICKLNDGFRSTCSYYWQVTVWDNNNQVYKSSIQHFFTAYPRARLLPPYSMNQTYMPHSSLIFRTWFEDEANRWKAVWIGDGGDKPIYLRKSFNLPKQPTRAILFASGLGHFNMTVNGQPASNHRLDPGWTGYHQRVQFTSYDVTSHLSIGENVMGAHVGNGFYAGDKGEDRFFWPMYEDNTYVRYGNELCFFAELHLFYEDGSHDTLISDPTWSVRKSATSLANIYASETHDRRLYPENWDTATFSSEDWKPAKPLTGPRGHIYYQTQPPVVLHETFIPVKTYSPRKGVVCFDLGQNASTMVQISVEGPAGAEVIVRYSETVNEEGTVLMPDPLFKEFETGVFSRIYLAGTGDPEIWEPDFSFTSARYIQVEGVALEAGDGLPVIHSAVGRHISSAARRLGVMKTDKGDVNELLNALFWTFNSNLFSYHTDCPQIEKFGWLEVTHLLAPATQYIRDMESLYTKILDDIIDAQERSGLVPTMAPEIRYMCGPLHDTITWGCALCLLPDILLRYYGSTHVIPKVYPAAVRYMEYILTKERKGGLIEHGLGDWGRDIAFGNHQANIETAIYYKCLQCVEMMARELGKIEEATKYNEWAARIYDAYNRHLLVKDDSSYAHIYYTSLDDFPHRDRTAIAQAMALQFDLCPPEYRKDVMASFVDDASDGRIRAGEIGLRFLFNTLADAKRPDLVLKMARQEEHPSYMRFLRRGETTLLEFWQDECRSKCHDMLGTIYEWFYSTVLGLKPIENAYRTFEVDPPYVSEFGHVQGTFDSPYGWITIDFQRSELNIVTLKLTVPFGTTAVVRIPCSKRVDVTREDEAMGIHSSGDLELLHGSYNIAIQL</sequence>
<evidence type="ECO:0000256" key="3">
    <source>
        <dbReference type="ARBA" id="ARBA00022801"/>
    </source>
</evidence>
<dbReference type="SUPFAM" id="SSF48208">
    <property type="entry name" value="Six-hairpin glycosidases"/>
    <property type="match status" value="1"/>
</dbReference>
<dbReference type="InterPro" id="IPR035398">
    <property type="entry name" value="Bac_rhamnosid_C"/>
</dbReference>
<reference evidence="8" key="1">
    <citation type="submission" date="2022-11" db="EMBL/GenBank/DDBJ databases">
        <authorList>
            <person name="Petersen C."/>
        </authorList>
    </citation>
    <scope>NUCLEOTIDE SEQUENCE</scope>
    <source>
        <strain evidence="8">IBT 23319</strain>
    </source>
</reference>
<feature type="domain" description="Alpha-L-rhamnosidase C-terminal" evidence="7">
    <location>
        <begin position="823"/>
        <end position="898"/>
    </location>
</feature>
<dbReference type="EC" id="3.2.1.40" evidence="2"/>
<dbReference type="Pfam" id="PF17389">
    <property type="entry name" value="Bac_rhamnosid6H"/>
    <property type="match status" value="1"/>
</dbReference>
<accession>A0A9W9PAE2</accession>
<dbReference type="InterPro" id="IPR016007">
    <property type="entry name" value="Alpha_rhamnosid"/>
</dbReference>
<dbReference type="GeneID" id="81380521"/>
<dbReference type="Gene3D" id="1.50.10.10">
    <property type="match status" value="1"/>
</dbReference>
<dbReference type="Pfam" id="PF05592">
    <property type="entry name" value="Bac_rhamnosid"/>
    <property type="match status" value="1"/>
</dbReference>
<dbReference type="Proteomes" id="UP001147733">
    <property type="component" value="Unassembled WGS sequence"/>
</dbReference>
<dbReference type="InterPro" id="IPR013737">
    <property type="entry name" value="Bac_rhamnosid_N"/>
</dbReference>
<dbReference type="PANTHER" id="PTHR33307">
    <property type="entry name" value="ALPHA-RHAMNOSIDASE (EUROFUNG)"/>
    <property type="match status" value="1"/>
</dbReference>
<gene>
    <name evidence="8" type="ORF">N7469_002434</name>
</gene>
<dbReference type="Gene3D" id="2.60.420.10">
    <property type="entry name" value="Maltose phosphorylase, domain 3"/>
    <property type="match status" value="1"/>
</dbReference>
<evidence type="ECO:0000259" key="7">
    <source>
        <dbReference type="Pfam" id="PF17390"/>
    </source>
</evidence>
<dbReference type="AlphaFoldDB" id="A0A9W9PAE2"/>
<evidence type="ECO:0000259" key="5">
    <source>
        <dbReference type="Pfam" id="PF08531"/>
    </source>
</evidence>
<evidence type="ECO:0000259" key="6">
    <source>
        <dbReference type="Pfam" id="PF17389"/>
    </source>
</evidence>
<dbReference type="InterPro" id="IPR035396">
    <property type="entry name" value="Bac_rhamnosid6H"/>
</dbReference>